<protein>
    <submittedName>
        <fullName evidence="3">VanZ family protein</fullName>
    </submittedName>
</protein>
<dbReference type="PANTHER" id="PTHR36834:SF1">
    <property type="entry name" value="INTEGRAL MEMBRANE PROTEIN"/>
    <property type="match status" value="1"/>
</dbReference>
<feature type="domain" description="VanZ-like" evidence="2">
    <location>
        <begin position="11"/>
        <end position="138"/>
    </location>
</feature>
<name>A0ABW0HX74_9BACL</name>
<keyword evidence="4" id="KW-1185">Reference proteome</keyword>
<dbReference type="RefSeq" id="WP_378138534.1">
    <property type="nucleotide sequence ID" value="NZ_JBHSMI010000052.1"/>
</dbReference>
<evidence type="ECO:0000259" key="2">
    <source>
        <dbReference type="Pfam" id="PF04892"/>
    </source>
</evidence>
<keyword evidence="1" id="KW-0472">Membrane</keyword>
<feature type="transmembrane region" description="Helical" evidence="1">
    <location>
        <begin position="122"/>
        <end position="139"/>
    </location>
</feature>
<feature type="transmembrane region" description="Helical" evidence="1">
    <location>
        <begin position="62"/>
        <end position="80"/>
    </location>
</feature>
<gene>
    <name evidence="3" type="ORF">ACFPOF_24255</name>
</gene>
<comment type="caution">
    <text evidence="3">The sequence shown here is derived from an EMBL/GenBank/DDBJ whole genome shotgun (WGS) entry which is preliminary data.</text>
</comment>
<feature type="transmembrane region" description="Helical" evidence="1">
    <location>
        <begin position="92"/>
        <end position="110"/>
    </location>
</feature>
<organism evidence="3 4">
    <name type="scientific">Cohnella soli</name>
    <dbReference type="NCBI Taxonomy" id="425005"/>
    <lineage>
        <taxon>Bacteria</taxon>
        <taxon>Bacillati</taxon>
        <taxon>Bacillota</taxon>
        <taxon>Bacilli</taxon>
        <taxon>Bacillales</taxon>
        <taxon>Paenibacillaceae</taxon>
        <taxon>Cohnella</taxon>
    </lineage>
</organism>
<evidence type="ECO:0000313" key="4">
    <source>
        <dbReference type="Proteomes" id="UP001596113"/>
    </source>
</evidence>
<keyword evidence="1" id="KW-1133">Transmembrane helix</keyword>
<sequence length="153" mass="17977">MKLAIRICCWICLVVYVLILTKYLVLDRMHLMGYGYRSYNLLPFSSIKQYLYQKEHYNYHTWFMNLVGNFVMLMPLGLLLPLLHRYFRRTRNFIVFLIATNISIEVLQYYSGLGSADIDDVIMNSAGAIVVYLLVRILLKILNHGLNKENDES</sequence>
<reference evidence="4" key="1">
    <citation type="journal article" date="2019" name="Int. J. Syst. Evol. Microbiol.">
        <title>The Global Catalogue of Microorganisms (GCM) 10K type strain sequencing project: providing services to taxonomists for standard genome sequencing and annotation.</title>
        <authorList>
            <consortium name="The Broad Institute Genomics Platform"/>
            <consortium name="The Broad Institute Genome Sequencing Center for Infectious Disease"/>
            <person name="Wu L."/>
            <person name="Ma J."/>
        </authorList>
    </citation>
    <scope>NUCLEOTIDE SEQUENCE [LARGE SCALE GENOMIC DNA]</scope>
    <source>
        <strain evidence="4">CGMCC 1.18575</strain>
    </source>
</reference>
<dbReference type="Pfam" id="PF04892">
    <property type="entry name" value="VanZ"/>
    <property type="match status" value="1"/>
</dbReference>
<dbReference type="EMBL" id="JBHSMI010000052">
    <property type="protein sequence ID" value="MFC5405865.1"/>
    <property type="molecule type" value="Genomic_DNA"/>
</dbReference>
<keyword evidence="1" id="KW-0812">Transmembrane</keyword>
<dbReference type="InterPro" id="IPR006976">
    <property type="entry name" value="VanZ-like"/>
</dbReference>
<proteinExistence type="predicted"/>
<accession>A0ABW0HX74</accession>
<dbReference type="PANTHER" id="PTHR36834">
    <property type="entry name" value="MEMBRANE PROTEIN-RELATED"/>
    <property type="match status" value="1"/>
</dbReference>
<evidence type="ECO:0000313" key="3">
    <source>
        <dbReference type="EMBL" id="MFC5405865.1"/>
    </source>
</evidence>
<dbReference type="InterPro" id="IPR053150">
    <property type="entry name" value="Teicoplanin_resist-assoc"/>
</dbReference>
<dbReference type="Proteomes" id="UP001596113">
    <property type="component" value="Unassembled WGS sequence"/>
</dbReference>
<evidence type="ECO:0000256" key="1">
    <source>
        <dbReference type="SAM" id="Phobius"/>
    </source>
</evidence>
<feature type="transmembrane region" description="Helical" evidence="1">
    <location>
        <begin position="7"/>
        <end position="26"/>
    </location>
</feature>